<dbReference type="SUPFAM" id="SSF49899">
    <property type="entry name" value="Concanavalin A-like lectins/glucanases"/>
    <property type="match status" value="1"/>
</dbReference>
<reference evidence="18 19" key="1">
    <citation type="journal article" date="2021" name="Commun. Biol.">
        <title>The genome of Shorea leprosula (Dipterocarpaceae) highlights the ecological relevance of drought in aseasonal tropical rainforests.</title>
        <authorList>
            <person name="Ng K.K.S."/>
            <person name="Kobayashi M.J."/>
            <person name="Fawcett J.A."/>
            <person name="Hatakeyama M."/>
            <person name="Paape T."/>
            <person name="Ng C.H."/>
            <person name="Ang C.C."/>
            <person name="Tnah L.H."/>
            <person name="Lee C.T."/>
            <person name="Nishiyama T."/>
            <person name="Sese J."/>
            <person name="O'Brien M.J."/>
            <person name="Copetti D."/>
            <person name="Mohd Noor M.I."/>
            <person name="Ong R.C."/>
            <person name="Putra M."/>
            <person name="Sireger I.Z."/>
            <person name="Indrioko S."/>
            <person name="Kosugi Y."/>
            <person name="Izuno A."/>
            <person name="Isagi Y."/>
            <person name="Lee S.L."/>
            <person name="Shimizu K.K."/>
        </authorList>
    </citation>
    <scope>NUCLEOTIDE SEQUENCE [LARGE SCALE GENOMIC DNA]</scope>
    <source>
        <strain evidence="18">214</strain>
    </source>
</reference>
<dbReference type="AlphaFoldDB" id="A0AAV5LBE5"/>
<feature type="signal peptide" evidence="16">
    <location>
        <begin position="1"/>
        <end position="24"/>
    </location>
</feature>
<proteinExistence type="inferred from homology"/>
<evidence type="ECO:0000259" key="17">
    <source>
        <dbReference type="PROSITE" id="PS50011"/>
    </source>
</evidence>
<dbReference type="InterPro" id="IPR017441">
    <property type="entry name" value="Protein_kinase_ATP_BS"/>
</dbReference>
<keyword evidence="9" id="KW-0418">Kinase</keyword>
<sequence length="671" mass="75499">MFVPRFFKLLTLIAFLHAVAPIACLTFNKPGFDQNDKTIQISQETSAISQSAIQVTLDNSRDYALKNLSGRAWYAEPFKLWRRGGGVDPITASFNSTFVINISPANGKTPVAEGLAFILTANSTVPENSYGKWLGIVNEKSNGSSQIVAIEFDTMKSYPEDLDDNHIGLDVGSTYSTIQFSLNDSDVQLSNGKDIRINVLYDGKNKNLSVVVAPNETTEFITKFSFSESINLSSYLPEDVYVGFSAATGDQIELNCVKSWSFQGEDIGGRSLLWVWISVPTVALLILFFVVTFFLYRRRKSRQVDPQRAYPNIEDHIRSSTAPRRFRLNELRKSTGNFNPKTKLGKGGFGTVYKGIWRNKEIAVKRVSKKSGEQEFVAEVTTIGNLNHKNLVKLIGWCYESRELLLVYEYMPNGSLDKFIFSDDSREELTLNWETRLSIINGVAQALEYLHYGSQKRVLHRDIKSSNIMLDSEFNAKLGDFGLARTIQDKGKTHHSTLEIAGTLGYMAPETFLISRATVETDVYSFGVLLMEVVCGRKPEQQIEEDTYDSSIVNWIWDLYKKGRIVDVADPRMEGKFQKEEMERVLILGLACCHPNPNYRPSMKIVLQVLTGEVEPPQVPLERPSFVWPVMPPSLSKLENSTTGSQLAPFSELTLSTRRICVYQEGRTASL</sequence>
<dbReference type="FunFam" id="1.10.510.10:FF:000626">
    <property type="entry name" value="probable L-type lectin-domain containing receptor kinase S.5"/>
    <property type="match status" value="1"/>
</dbReference>
<dbReference type="SUPFAM" id="SSF56112">
    <property type="entry name" value="Protein kinase-like (PK-like)"/>
    <property type="match status" value="1"/>
</dbReference>
<organism evidence="18 19">
    <name type="scientific">Rubroshorea leprosula</name>
    <dbReference type="NCBI Taxonomy" id="152421"/>
    <lineage>
        <taxon>Eukaryota</taxon>
        <taxon>Viridiplantae</taxon>
        <taxon>Streptophyta</taxon>
        <taxon>Embryophyta</taxon>
        <taxon>Tracheophyta</taxon>
        <taxon>Spermatophyta</taxon>
        <taxon>Magnoliopsida</taxon>
        <taxon>eudicotyledons</taxon>
        <taxon>Gunneridae</taxon>
        <taxon>Pentapetalae</taxon>
        <taxon>rosids</taxon>
        <taxon>malvids</taxon>
        <taxon>Malvales</taxon>
        <taxon>Dipterocarpaceae</taxon>
        <taxon>Rubroshorea</taxon>
    </lineage>
</organism>
<dbReference type="Pfam" id="PF00069">
    <property type="entry name" value="Pkinase"/>
    <property type="match status" value="1"/>
</dbReference>
<keyword evidence="4" id="KW-0808">Transferase</keyword>
<feature type="binding site" evidence="14">
    <location>
        <position position="365"/>
    </location>
    <ligand>
        <name>ATP</name>
        <dbReference type="ChEBI" id="CHEBI:30616"/>
    </ligand>
</feature>
<dbReference type="SMART" id="SM00220">
    <property type="entry name" value="S_TKc"/>
    <property type="match status" value="1"/>
</dbReference>
<evidence type="ECO:0000256" key="6">
    <source>
        <dbReference type="ARBA" id="ARBA00022729"/>
    </source>
</evidence>
<dbReference type="EMBL" id="BPVZ01000106">
    <property type="protein sequence ID" value="GKV34558.1"/>
    <property type="molecule type" value="Genomic_DNA"/>
</dbReference>
<evidence type="ECO:0000256" key="1">
    <source>
        <dbReference type="ARBA" id="ARBA00004479"/>
    </source>
</evidence>
<keyword evidence="19" id="KW-1185">Reference proteome</keyword>
<dbReference type="CDD" id="cd06899">
    <property type="entry name" value="lectin_legume_LecRK_Arcelin_ConA"/>
    <property type="match status" value="1"/>
</dbReference>
<evidence type="ECO:0000256" key="12">
    <source>
        <dbReference type="ARBA" id="ARBA00023136"/>
    </source>
</evidence>
<dbReference type="GO" id="GO:0004672">
    <property type="term" value="F:protein kinase activity"/>
    <property type="evidence" value="ECO:0007669"/>
    <property type="project" value="InterPro"/>
</dbReference>
<dbReference type="Proteomes" id="UP001054252">
    <property type="component" value="Unassembled WGS sequence"/>
</dbReference>
<dbReference type="Gene3D" id="2.60.120.200">
    <property type="match status" value="1"/>
</dbReference>
<evidence type="ECO:0000256" key="13">
    <source>
        <dbReference type="ARBA" id="ARBA00023170"/>
    </source>
</evidence>
<protein>
    <recommendedName>
        <fullName evidence="17">Protein kinase domain-containing protein</fullName>
    </recommendedName>
</protein>
<evidence type="ECO:0000256" key="9">
    <source>
        <dbReference type="ARBA" id="ARBA00022777"/>
    </source>
</evidence>
<comment type="subcellular location">
    <subcellularLocation>
        <location evidence="1">Membrane</location>
        <topology evidence="1">Single-pass type I membrane protein</topology>
    </subcellularLocation>
</comment>
<keyword evidence="8 14" id="KW-0547">Nucleotide-binding</keyword>
<dbReference type="InterPro" id="IPR001220">
    <property type="entry name" value="Legume_lectin_dom"/>
</dbReference>
<evidence type="ECO:0000256" key="10">
    <source>
        <dbReference type="ARBA" id="ARBA00022840"/>
    </source>
</evidence>
<keyword evidence="13" id="KW-0675">Receptor</keyword>
<evidence type="ECO:0000256" key="5">
    <source>
        <dbReference type="ARBA" id="ARBA00022692"/>
    </source>
</evidence>
<evidence type="ECO:0000256" key="11">
    <source>
        <dbReference type="ARBA" id="ARBA00022989"/>
    </source>
</evidence>
<dbReference type="InterPro" id="IPR000719">
    <property type="entry name" value="Prot_kinase_dom"/>
</dbReference>
<dbReference type="InterPro" id="IPR013320">
    <property type="entry name" value="ConA-like_dom_sf"/>
</dbReference>
<dbReference type="FunFam" id="3.30.200.20:FF:000178">
    <property type="entry name" value="serine/threonine-protein kinase PBS1-like"/>
    <property type="match status" value="1"/>
</dbReference>
<dbReference type="InterPro" id="IPR011009">
    <property type="entry name" value="Kinase-like_dom_sf"/>
</dbReference>
<comment type="similarity">
    <text evidence="3">In the C-terminal section; belongs to the protein kinase superfamily. Ser/Thr protein kinase family.</text>
</comment>
<name>A0AAV5LBE5_9ROSI</name>
<evidence type="ECO:0000256" key="16">
    <source>
        <dbReference type="SAM" id="SignalP"/>
    </source>
</evidence>
<dbReference type="Gene3D" id="1.10.510.10">
    <property type="entry name" value="Transferase(Phosphotransferase) domain 1"/>
    <property type="match status" value="1"/>
</dbReference>
<keyword evidence="7" id="KW-0430">Lectin</keyword>
<evidence type="ECO:0000256" key="3">
    <source>
        <dbReference type="ARBA" id="ARBA00010217"/>
    </source>
</evidence>
<dbReference type="PROSITE" id="PS50011">
    <property type="entry name" value="PROTEIN_KINASE_DOM"/>
    <property type="match status" value="1"/>
</dbReference>
<dbReference type="CDD" id="cd14066">
    <property type="entry name" value="STKc_IRAK"/>
    <property type="match status" value="1"/>
</dbReference>
<evidence type="ECO:0000256" key="8">
    <source>
        <dbReference type="ARBA" id="ARBA00022741"/>
    </source>
</evidence>
<dbReference type="Gene3D" id="3.30.200.20">
    <property type="entry name" value="Phosphorylase Kinase, domain 1"/>
    <property type="match status" value="1"/>
</dbReference>
<feature type="chain" id="PRO_5043876366" description="Protein kinase domain-containing protein" evidence="16">
    <location>
        <begin position="25"/>
        <end position="671"/>
    </location>
</feature>
<keyword evidence="11 15" id="KW-1133">Transmembrane helix</keyword>
<feature type="transmembrane region" description="Helical" evidence="15">
    <location>
        <begin position="273"/>
        <end position="296"/>
    </location>
</feature>
<evidence type="ECO:0000256" key="4">
    <source>
        <dbReference type="ARBA" id="ARBA00022679"/>
    </source>
</evidence>
<feature type="domain" description="Protein kinase" evidence="17">
    <location>
        <begin position="338"/>
        <end position="626"/>
    </location>
</feature>
<dbReference type="GO" id="GO:0016020">
    <property type="term" value="C:membrane"/>
    <property type="evidence" value="ECO:0007669"/>
    <property type="project" value="UniProtKB-SubCell"/>
</dbReference>
<dbReference type="GO" id="GO:0030246">
    <property type="term" value="F:carbohydrate binding"/>
    <property type="evidence" value="ECO:0007669"/>
    <property type="project" value="UniProtKB-KW"/>
</dbReference>
<gene>
    <name evidence="18" type="ORF">SLEP1_g42921</name>
</gene>
<accession>A0AAV5LBE5</accession>
<dbReference type="PANTHER" id="PTHR27007">
    <property type="match status" value="1"/>
</dbReference>
<evidence type="ECO:0000256" key="14">
    <source>
        <dbReference type="PROSITE-ProRule" id="PRU10141"/>
    </source>
</evidence>
<comment type="caution">
    <text evidence="18">The sequence shown here is derived from an EMBL/GenBank/DDBJ whole genome shotgun (WGS) entry which is preliminary data.</text>
</comment>
<dbReference type="GO" id="GO:0005524">
    <property type="term" value="F:ATP binding"/>
    <property type="evidence" value="ECO:0007669"/>
    <property type="project" value="UniProtKB-UniRule"/>
</dbReference>
<keyword evidence="12 15" id="KW-0472">Membrane</keyword>
<comment type="similarity">
    <text evidence="2">In the N-terminal section; belongs to the leguminous lectin family.</text>
</comment>
<evidence type="ECO:0000313" key="18">
    <source>
        <dbReference type="EMBL" id="GKV34558.1"/>
    </source>
</evidence>
<evidence type="ECO:0000313" key="19">
    <source>
        <dbReference type="Proteomes" id="UP001054252"/>
    </source>
</evidence>
<evidence type="ECO:0000256" key="2">
    <source>
        <dbReference type="ARBA" id="ARBA00008536"/>
    </source>
</evidence>
<keyword evidence="6 16" id="KW-0732">Signal</keyword>
<dbReference type="PROSITE" id="PS00108">
    <property type="entry name" value="PROTEIN_KINASE_ST"/>
    <property type="match status" value="1"/>
</dbReference>
<dbReference type="Pfam" id="PF00139">
    <property type="entry name" value="Lectin_legB"/>
    <property type="match status" value="1"/>
</dbReference>
<dbReference type="PROSITE" id="PS00107">
    <property type="entry name" value="PROTEIN_KINASE_ATP"/>
    <property type="match status" value="1"/>
</dbReference>
<evidence type="ECO:0000256" key="7">
    <source>
        <dbReference type="ARBA" id="ARBA00022734"/>
    </source>
</evidence>
<dbReference type="InterPro" id="IPR008271">
    <property type="entry name" value="Ser/Thr_kinase_AS"/>
</dbReference>
<keyword evidence="10 14" id="KW-0067">ATP-binding</keyword>
<dbReference type="InterPro" id="IPR050528">
    <property type="entry name" value="L-type_Lectin-RKs"/>
</dbReference>
<keyword evidence="5 15" id="KW-0812">Transmembrane</keyword>
<evidence type="ECO:0000256" key="15">
    <source>
        <dbReference type="SAM" id="Phobius"/>
    </source>
</evidence>